<evidence type="ECO:0000313" key="1">
    <source>
        <dbReference type="EMBL" id="KAK0750036.1"/>
    </source>
</evidence>
<dbReference type="InterPro" id="IPR008699">
    <property type="entry name" value="NDUFB8"/>
</dbReference>
<dbReference type="GO" id="GO:0005739">
    <property type="term" value="C:mitochondrion"/>
    <property type="evidence" value="ECO:0007669"/>
    <property type="project" value="InterPro"/>
</dbReference>
<keyword evidence="2" id="KW-1185">Reference proteome</keyword>
<dbReference type="AlphaFoldDB" id="A0AA40F2U5"/>
<gene>
    <name evidence="1" type="ORF">B0T18DRAFT_408091</name>
</gene>
<dbReference type="PANTHER" id="PTHR12840">
    <property type="entry name" value="NADH-UBIQUINONE OXIDOREDUCTASE ASHI SUBUNIT"/>
    <property type="match status" value="1"/>
</dbReference>
<evidence type="ECO:0008006" key="3">
    <source>
        <dbReference type="Google" id="ProtNLM"/>
    </source>
</evidence>
<accession>A0AA40F2U5</accession>
<evidence type="ECO:0000313" key="2">
    <source>
        <dbReference type="Proteomes" id="UP001172155"/>
    </source>
</evidence>
<dbReference type="Proteomes" id="UP001172155">
    <property type="component" value="Unassembled WGS sequence"/>
</dbReference>
<dbReference type="Pfam" id="PF05821">
    <property type="entry name" value="NDUF_B8"/>
    <property type="match status" value="1"/>
</dbReference>
<proteinExistence type="predicted"/>
<sequence length="221" mass="24845">MLSRRIVRATPFGLRAARALPLTQRRTFLPEEMAGKKVTEQHYPSSDYPSLTAAEDPEMNGGYVNPPRIKRQFRDPHADWWDKQERRNFGEPVHEDHDILGMFSPYEYTWTTPGKGLMQIGAFIVAFLGVLSVVKMTYPDKVSYPREFEGGLLNELGGVGALRVSPPAAGGGQVGDGNANDLRRPANLATPIRKLGFWRGLYIFLMLTEQDEMHDSARLAR</sequence>
<name>A0AA40F2U5_9PEZI</name>
<reference evidence="1" key="1">
    <citation type="submission" date="2023-06" db="EMBL/GenBank/DDBJ databases">
        <title>Genome-scale phylogeny and comparative genomics of the fungal order Sordariales.</title>
        <authorList>
            <consortium name="Lawrence Berkeley National Laboratory"/>
            <person name="Hensen N."/>
            <person name="Bonometti L."/>
            <person name="Westerberg I."/>
            <person name="Brannstrom I.O."/>
            <person name="Guillou S."/>
            <person name="Cros-Aarteil S."/>
            <person name="Calhoun S."/>
            <person name="Haridas S."/>
            <person name="Kuo A."/>
            <person name="Mondo S."/>
            <person name="Pangilinan J."/>
            <person name="Riley R."/>
            <person name="LaButti K."/>
            <person name="Andreopoulos B."/>
            <person name="Lipzen A."/>
            <person name="Chen C."/>
            <person name="Yanf M."/>
            <person name="Daum C."/>
            <person name="Ng V."/>
            <person name="Clum A."/>
            <person name="Steindorff A."/>
            <person name="Ohm R."/>
            <person name="Martin F."/>
            <person name="Silar P."/>
            <person name="Natvig D."/>
            <person name="Lalanne C."/>
            <person name="Gautier V."/>
            <person name="Ament-velasquez S.L."/>
            <person name="Kruys A."/>
            <person name="Hutchinson M.I."/>
            <person name="Powell A.J."/>
            <person name="Barry K."/>
            <person name="Miller A.N."/>
            <person name="Grigoriev I.V."/>
            <person name="Debuchy R."/>
            <person name="Gladieux P."/>
            <person name="Thoren M.H."/>
            <person name="Johannesson H."/>
        </authorList>
    </citation>
    <scope>NUCLEOTIDE SEQUENCE</scope>
    <source>
        <strain evidence="1">SMH3187-1</strain>
    </source>
</reference>
<organism evidence="1 2">
    <name type="scientific">Schizothecium vesticola</name>
    <dbReference type="NCBI Taxonomy" id="314040"/>
    <lineage>
        <taxon>Eukaryota</taxon>
        <taxon>Fungi</taxon>
        <taxon>Dikarya</taxon>
        <taxon>Ascomycota</taxon>
        <taxon>Pezizomycotina</taxon>
        <taxon>Sordariomycetes</taxon>
        <taxon>Sordariomycetidae</taxon>
        <taxon>Sordariales</taxon>
        <taxon>Schizotheciaceae</taxon>
        <taxon>Schizothecium</taxon>
    </lineage>
</organism>
<comment type="caution">
    <text evidence="1">The sequence shown here is derived from an EMBL/GenBank/DDBJ whole genome shotgun (WGS) entry which is preliminary data.</text>
</comment>
<dbReference type="PANTHER" id="PTHR12840:SF1">
    <property type="entry name" value="NADH DEHYDROGENASE [UBIQUINONE] 1 BETA SUBCOMPLEX SUBUNIT 8, MITOCHONDRIAL"/>
    <property type="match status" value="1"/>
</dbReference>
<dbReference type="EMBL" id="JAUKUD010000003">
    <property type="protein sequence ID" value="KAK0750036.1"/>
    <property type="molecule type" value="Genomic_DNA"/>
</dbReference>
<protein>
    <recommendedName>
        <fullName evidence="3">NADH:ubiquinone oxidoreductase 20.1kD subunit</fullName>
    </recommendedName>
</protein>